<dbReference type="GO" id="GO:0047545">
    <property type="term" value="F:(S)-2-hydroxyglutarate dehydrogenase activity"/>
    <property type="evidence" value="ECO:0007669"/>
    <property type="project" value="TreeGrafter"/>
</dbReference>
<evidence type="ECO:0000256" key="2">
    <source>
        <dbReference type="ARBA" id="ARBA00022630"/>
    </source>
</evidence>
<dbReference type="AlphaFoldDB" id="A0A6J7QPN9"/>
<evidence type="ECO:0000256" key="3">
    <source>
        <dbReference type="ARBA" id="ARBA00022827"/>
    </source>
</evidence>
<reference evidence="7" key="1">
    <citation type="submission" date="2020-05" db="EMBL/GenBank/DDBJ databases">
        <authorList>
            <person name="Chiriac C."/>
            <person name="Salcher M."/>
            <person name="Ghai R."/>
            <person name="Kavagutti S V."/>
        </authorList>
    </citation>
    <scope>NUCLEOTIDE SEQUENCE</scope>
</reference>
<dbReference type="PANTHER" id="PTHR43104:SF2">
    <property type="entry name" value="L-2-HYDROXYGLUTARATE DEHYDROGENASE, MITOCHONDRIAL"/>
    <property type="match status" value="1"/>
</dbReference>
<organism evidence="7">
    <name type="scientific">freshwater metagenome</name>
    <dbReference type="NCBI Taxonomy" id="449393"/>
    <lineage>
        <taxon>unclassified sequences</taxon>
        <taxon>metagenomes</taxon>
        <taxon>ecological metagenomes</taxon>
    </lineage>
</organism>
<proteinExistence type="inferred from homology"/>
<dbReference type="GO" id="GO:0005737">
    <property type="term" value="C:cytoplasm"/>
    <property type="evidence" value="ECO:0007669"/>
    <property type="project" value="TreeGrafter"/>
</dbReference>
<dbReference type="NCBIfam" id="NF008726">
    <property type="entry name" value="PRK11728.1"/>
    <property type="match status" value="1"/>
</dbReference>
<keyword evidence="4" id="KW-0560">Oxidoreductase</keyword>
<evidence type="ECO:0000256" key="4">
    <source>
        <dbReference type="ARBA" id="ARBA00023002"/>
    </source>
</evidence>
<keyword evidence="2" id="KW-0285">Flavoprotein</keyword>
<evidence type="ECO:0000313" key="7">
    <source>
        <dbReference type="EMBL" id="CAB5016402.1"/>
    </source>
</evidence>
<dbReference type="Gene3D" id="3.50.50.60">
    <property type="entry name" value="FAD/NAD(P)-binding domain"/>
    <property type="match status" value="1"/>
</dbReference>
<evidence type="ECO:0000259" key="6">
    <source>
        <dbReference type="Pfam" id="PF01266"/>
    </source>
</evidence>
<evidence type="ECO:0000256" key="5">
    <source>
        <dbReference type="ARBA" id="ARBA00037941"/>
    </source>
</evidence>
<dbReference type="PANTHER" id="PTHR43104">
    <property type="entry name" value="L-2-HYDROXYGLUTARATE DEHYDROGENASE, MITOCHONDRIAL"/>
    <property type="match status" value="1"/>
</dbReference>
<dbReference type="SUPFAM" id="SSF51905">
    <property type="entry name" value="FAD/NAD(P)-binding domain"/>
    <property type="match status" value="1"/>
</dbReference>
<dbReference type="Pfam" id="PF01266">
    <property type="entry name" value="DAO"/>
    <property type="match status" value="1"/>
</dbReference>
<comment type="cofactor">
    <cofactor evidence="1">
        <name>FAD</name>
        <dbReference type="ChEBI" id="CHEBI:57692"/>
    </cofactor>
</comment>
<comment type="similarity">
    <text evidence="5">Belongs to the L2HGDH family.</text>
</comment>
<keyword evidence="3" id="KW-0274">FAD</keyword>
<protein>
    <submittedName>
        <fullName evidence="7">Unannotated protein</fullName>
    </submittedName>
</protein>
<gene>
    <name evidence="7" type="ORF">UFOPK3992_01482</name>
</gene>
<evidence type="ECO:0000256" key="1">
    <source>
        <dbReference type="ARBA" id="ARBA00001974"/>
    </source>
</evidence>
<name>A0A6J7QPN9_9ZZZZ</name>
<dbReference type="EMBL" id="CAFBOZ010000232">
    <property type="protein sequence ID" value="CAB5016402.1"/>
    <property type="molecule type" value="Genomic_DNA"/>
</dbReference>
<feature type="domain" description="FAD dependent oxidoreductase" evidence="6">
    <location>
        <begin position="6"/>
        <end position="395"/>
    </location>
</feature>
<dbReference type="InterPro" id="IPR006076">
    <property type="entry name" value="FAD-dep_OxRdtase"/>
</dbReference>
<dbReference type="Gene3D" id="3.30.9.10">
    <property type="entry name" value="D-Amino Acid Oxidase, subunit A, domain 2"/>
    <property type="match status" value="1"/>
</dbReference>
<accession>A0A6J7QPN9</accession>
<dbReference type="InterPro" id="IPR036188">
    <property type="entry name" value="FAD/NAD-bd_sf"/>
</dbReference>
<sequence length="407" mass="44447">MSEHADVAIVGGGIVGLALADAWLARNPKDRVLVFDKEAEVALHASGRNSGVLHAGFYYAPDSLKAQLTRSGNTMLREFCAERGVPVLESGKVVVTQSFDEIPILESLYERGKANGCTLEVVDEKQLHELEPRAQTHGKALWSPLTAVASPAGVTQALAARVVDRGGIVRLGATVTAAGPGWVEVGGTERISVGHMINAAGLYADRVAQWFGVGLDYRMLPFKGLYWYGNWPQGKLKRQVYPVPDPRNPFLGVHLTVTVDGLAKIGPTAIPALWREDYGNLSDLDPREMAEIIGLYPRLMTSKHHNFAGLLRTEFPKYVRSHLIKQARGLVPSVDPKDFTRKGKPGVRAQLFHVPTRKLEMDFVVEPGEKSTHMLNAVSPAWTSSLAVGEYVVDRIHSDGLREPVKG</sequence>